<feature type="transmembrane region" description="Helical" evidence="2">
    <location>
        <begin position="116"/>
        <end position="137"/>
    </location>
</feature>
<dbReference type="AlphaFoldDB" id="A0A3Q0JJF3"/>
<evidence type="ECO:0000256" key="1">
    <source>
        <dbReference type="SAM" id="MobiDB-lite"/>
    </source>
</evidence>
<dbReference type="KEGG" id="dci:113472923"/>
<dbReference type="Proteomes" id="UP000079169">
    <property type="component" value="Unplaced"/>
</dbReference>
<evidence type="ECO:0000313" key="4">
    <source>
        <dbReference type="RefSeq" id="XP_026688512.1"/>
    </source>
</evidence>
<keyword evidence="3" id="KW-1185">Reference proteome</keyword>
<keyword evidence="2" id="KW-1133">Transmembrane helix</keyword>
<feature type="region of interest" description="Disordered" evidence="1">
    <location>
        <begin position="40"/>
        <end position="62"/>
    </location>
</feature>
<reference evidence="4" key="1">
    <citation type="submission" date="2025-08" db="UniProtKB">
        <authorList>
            <consortium name="RefSeq"/>
        </authorList>
    </citation>
    <scope>IDENTIFICATION</scope>
</reference>
<name>A0A3Q0JJF3_DIACI</name>
<sequence>VFVCEDEFTEETCDMAEEEELMLHDDINPDAEISPSGIETGTECPDSMETTEDDAVPDSCRSEGSVTLLETPELEMGKTPLDLNCDSSVSVNVPDALVDKPADNGSLFCTTDSFGYLTYLYFIFLRFRLLFAIVFPGGRRYRNRKKSV</sequence>
<gene>
    <name evidence="4" type="primary">LOC113472923</name>
</gene>
<evidence type="ECO:0000313" key="3">
    <source>
        <dbReference type="Proteomes" id="UP000079169"/>
    </source>
</evidence>
<accession>A0A3Q0JJF3</accession>
<evidence type="ECO:0000256" key="2">
    <source>
        <dbReference type="SAM" id="Phobius"/>
    </source>
</evidence>
<organism evidence="3 4">
    <name type="scientific">Diaphorina citri</name>
    <name type="common">Asian citrus psyllid</name>
    <dbReference type="NCBI Taxonomy" id="121845"/>
    <lineage>
        <taxon>Eukaryota</taxon>
        <taxon>Metazoa</taxon>
        <taxon>Ecdysozoa</taxon>
        <taxon>Arthropoda</taxon>
        <taxon>Hexapoda</taxon>
        <taxon>Insecta</taxon>
        <taxon>Pterygota</taxon>
        <taxon>Neoptera</taxon>
        <taxon>Paraneoptera</taxon>
        <taxon>Hemiptera</taxon>
        <taxon>Sternorrhyncha</taxon>
        <taxon>Psylloidea</taxon>
        <taxon>Psyllidae</taxon>
        <taxon>Diaphorininae</taxon>
        <taxon>Diaphorina</taxon>
    </lineage>
</organism>
<feature type="non-terminal residue" evidence="4">
    <location>
        <position position="1"/>
    </location>
</feature>
<protein>
    <submittedName>
        <fullName evidence="4">Uncharacterized protein LOC113472923</fullName>
    </submittedName>
</protein>
<dbReference type="PaxDb" id="121845-A0A3Q0JJF3"/>
<keyword evidence="2" id="KW-0812">Transmembrane</keyword>
<proteinExistence type="predicted"/>
<keyword evidence="2" id="KW-0472">Membrane</keyword>
<feature type="non-terminal residue" evidence="4">
    <location>
        <position position="148"/>
    </location>
</feature>
<dbReference type="GeneID" id="113472923"/>
<dbReference type="RefSeq" id="XP_026688512.1">
    <property type="nucleotide sequence ID" value="XM_026832711.1"/>
</dbReference>